<reference evidence="1 2" key="1">
    <citation type="journal article" date="2017" name="Curr. Biol.">
        <title>Genome architecture and evolution of a unichromosomal asexual nematode.</title>
        <authorList>
            <person name="Fradin H."/>
            <person name="Zegar C."/>
            <person name="Gutwein M."/>
            <person name="Lucas J."/>
            <person name="Kovtun M."/>
            <person name="Corcoran D."/>
            <person name="Baugh L.R."/>
            <person name="Kiontke K."/>
            <person name="Gunsalus K."/>
            <person name="Fitch D.H."/>
            <person name="Piano F."/>
        </authorList>
    </citation>
    <scope>NUCLEOTIDE SEQUENCE [LARGE SCALE GENOMIC DNA]</scope>
    <source>
        <strain evidence="1">PF1309</strain>
    </source>
</reference>
<sequence length="140" mass="15800">MDCGKALYASEKVKEAVREHEENVQPLVPRTKAKIVMLGNSEIAQPAKRCNCNYGTQRCDLEKKRVVAKGDGVTKALRLHARHYEMSKETPKVFNQVVSDLVEDILNGMHDNSVKDDDCIQIDKIEEMQVINSSRCCPLL</sequence>
<gene>
    <name evidence="1" type="ORF">WR25_04352</name>
</gene>
<accession>A0A2A2LYS7</accession>
<dbReference type="STRING" id="2018661.A0A2A2LYS7"/>
<evidence type="ECO:0000313" key="1">
    <source>
        <dbReference type="EMBL" id="PAV91340.1"/>
    </source>
</evidence>
<evidence type="ECO:0000313" key="2">
    <source>
        <dbReference type="Proteomes" id="UP000218231"/>
    </source>
</evidence>
<comment type="caution">
    <text evidence="1">The sequence shown here is derived from an EMBL/GenBank/DDBJ whole genome shotgun (WGS) entry which is preliminary data.</text>
</comment>
<proteinExistence type="predicted"/>
<name>A0A2A2LYS7_9BILA</name>
<dbReference type="OrthoDB" id="63533at2759"/>
<organism evidence="1 2">
    <name type="scientific">Diploscapter pachys</name>
    <dbReference type="NCBI Taxonomy" id="2018661"/>
    <lineage>
        <taxon>Eukaryota</taxon>
        <taxon>Metazoa</taxon>
        <taxon>Ecdysozoa</taxon>
        <taxon>Nematoda</taxon>
        <taxon>Chromadorea</taxon>
        <taxon>Rhabditida</taxon>
        <taxon>Rhabditina</taxon>
        <taxon>Rhabditomorpha</taxon>
        <taxon>Rhabditoidea</taxon>
        <taxon>Rhabditidae</taxon>
        <taxon>Diploscapter</taxon>
    </lineage>
</organism>
<protein>
    <submittedName>
        <fullName evidence="1">Uncharacterized protein</fullName>
    </submittedName>
</protein>
<keyword evidence="2" id="KW-1185">Reference proteome</keyword>
<dbReference type="AlphaFoldDB" id="A0A2A2LYS7"/>
<dbReference type="Proteomes" id="UP000218231">
    <property type="component" value="Unassembled WGS sequence"/>
</dbReference>
<dbReference type="EMBL" id="LIAE01006323">
    <property type="protein sequence ID" value="PAV91340.1"/>
    <property type="molecule type" value="Genomic_DNA"/>
</dbReference>